<evidence type="ECO:0000313" key="1">
    <source>
        <dbReference type="EMBL" id="MCI45043.1"/>
    </source>
</evidence>
<dbReference type="PANTHER" id="PTHR45778">
    <property type="entry name" value="PURPLE ACID PHOSPHATASE-RELATED"/>
    <property type="match status" value="1"/>
</dbReference>
<dbReference type="EMBL" id="LXQA010338906">
    <property type="protein sequence ID" value="MCI45043.1"/>
    <property type="molecule type" value="Genomic_DNA"/>
</dbReference>
<organism evidence="1 2">
    <name type="scientific">Trifolium medium</name>
    <dbReference type="NCBI Taxonomy" id="97028"/>
    <lineage>
        <taxon>Eukaryota</taxon>
        <taxon>Viridiplantae</taxon>
        <taxon>Streptophyta</taxon>
        <taxon>Embryophyta</taxon>
        <taxon>Tracheophyta</taxon>
        <taxon>Spermatophyta</taxon>
        <taxon>Magnoliopsida</taxon>
        <taxon>eudicotyledons</taxon>
        <taxon>Gunneridae</taxon>
        <taxon>Pentapetalae</taxon>
        <taxon>rosids</taxon>
        <taxon>fabids</taxon>
        <taxon>Fabales</taxon>
        <taxon>Fabaceae</taxon>
        <taxon>Papilionoideae</taxon>
        <taxon>50 kb inversion clade</taxon>
        <taxon>NPAAA clade</taxon>
        <taxon>Hologalegina</taxon>
        <taxon>IRL clade</taxon>
        <taxon>Trifolieae</taxon>
        <taxon>Trifolium</taxon>
    </lineage>
</organism>
<evidence type="ECO:0000313" key="2">
    <source>
        <dbReference type="Proteomes" id="UP000265520"/>
    </source>
</evidence>
<protein>
    <submittedName>
        <fullName evidence="1">Putative inactive purple acid phosphatase</fullName>
    </submittedName>
</protein>
<name>A0A392S7Y7_9FABA</name>
<reference evidence="1 2" key="1">
    <citation type="journal article" date="2018" name="Front. Plant Sci.">
        <title>Red Clover (Trifolium pratense) and Zigzag Clover (T. medium) - A Picture of Genomic Similarities and Differences.</title>
        <authorList>
            <person name="Dluhosova J."/>
            <person name="Istvanek J."/>
            <person name="Nedelnik J."/>
            <person name="Repkova J."/>
        </authorList>
    </citation>
    <scope>NUCLEOTIDE SEQUENCE [LARGE SCALE GENOMIC DNA]</scope>
    <source>
        <strain evidence="2">cv. 10/8</strain>
        <tissue evidence="1">Leaf</tissue>
    </source>
</reference>
<feature type="non-terminal residue" evidence="1">
    <location>
        <position position="64"/>
    </location>
</feature>
<sequence length="64" mass="7454">MIYVQLNRIIVDCAFCELCRYEYKVGHKLKNGTYIWSKQYQFSAAPFPGQKSLQRVAIFGDMGK</sequence>
<keyword evidence="2" id="KW-1185">Reference proteome</keyword>
<accession>A0A392S7Y7</accession>
<dbReference type="Proteomes" id="UP000265520">
    <property type="component" value="Unassembled WGS sequence"/>
</dbReference>
<dbReference type="PANTHER" id="PTHR45778:SF16">
    <property type="entry name" value="INACTIVE PURPLE ACID PHOSPHATASE 1-RELATED"/>
    <property type="match status" value="1"/>
</dbReference>
<dbReference type="AlphaFoldDB" id="A0A392S7Y7"/>
<comment type="caution">
    <text evidence="1">The sequence shown here is derived from an EMBL/GenBank/DDBJ whole genome shotgun (WGS) entry which is preliminary data.</text>
</comment>
<proteinExistence type="predicted"/>